<evidence type="ECO:0000313" key="10">
    <source>
        <dbReference type="Proteomes" id="UP001367676"/>
    </source>
</evidence>
<keyword evidence="3" id="KW-0862">Zinc</keyword>
<reference evidence="9 10" key="1">
    <citation type="submission" date="2024-03" db="EMBL/GenBank/DDBJ databases">
        <title>Adaptation during the transition from Ophiocordyceps entomopathogen to insect associate is accompanied by gene loss and intensified selection.</title>
        <authorList>
            <person name="Ward C.M."/>
            <person name="Onetto C.A."/>
            <person name="Borneman A.R."/>
        </authorList>
    </citation>
    <scope>NUCLEOTIDE SEQUENCE [LARGE SCALE GENOMIC DNA]</scope>
    <source>
        <strain evidence="9">AWRI1</strain>
        <tissue evidence="9">Single Adult Female</tissue>
    </source>
</reference>
<dbReference type="PROSITE" id="PS50089">
    <property type="entry name" value="ZF_RING_2"/>
    <property type="match status" value="1"/>
</dbReference>
<dbReference type="Gene3D" id="3.30.40.10">
    <property type="entry name" value="Zinc/RING finger domain, C3HC4 (zinc finger)"/>
    <property type="match status" value="1"/>
</dbReference>
<evidence type="ECO:0000313" key="9">
    <source>
        <dbReference type="EMBL" id="KAK7603382.1"/>
    </source>
</evidence>
<dbReference type="PROSITE" id="PS00518">
    <property type="entry name" value="ZF_RING_1"/>
    <property type="match status" value="1"/>
</dbReference>
<dbReference type="SMART" id="SM00184">
    <property type="entry name" value="RING"/>
    <property type="match status" value="1"/>
</dbReference>
<keyword evidence="2 4" id="KW-0863">Zinc-finger</keyword>
<evidence type="ECO:0000259" key="7">
    <source>
        <dbReference type="PROSITE" id="PS50089"/>
    </source>
</evidence>
<organism evidence="9 10">
    <name type="scientific">Parthenolecanium corni</name>
    <dbReference type="NCBI Taxonomy" id="536013"/>
    <lineage>
        <taxon>Eukaryota</taxon>
        <taxon>Metazoa</taxon>
        <taxon>Ecdysozoa</taxon>
        <taxon>Arthropoda</taxon>
        <taxon>Hexapoda</taxon>
        <taxon>Insecta</taxon>
        <taxon>Pterygota</taxon>
        <taxon>Neoptera</taxon>
        <taxon>Paraneoptera</taxon>
        <taxon>Hemiptera</taxon>
        <taxon>Sternorrhyncha</taxon>
        <taxon>Coccoidea</taxon>
        <taxon>Coccidae</taxon>
        <taxon>Parthenolecanium</taxon>
    </lineage>
</organism>
<sequence length="271" mass="31065">MGVTNGREENGAIIRSRVTGFEFQLGQSKKFRLSWGLHIDERHNLIGQAGGGGGGGGNDDDDYSTSSGNMNPNEEEDSSLCPVCKEHFTDGTKAPACLKCGHVLCRQCAYIIMSNADASCRICPICRSPSTFGDVRIVYIGAVRVGQENAGLESENEQLRQRLRSTEKEYENNLRTLRWYQKEHLEKCNQRSKMLSYYQKCNGNLYRKMRYYRDSWYRLRSHFEKLKSQRNRINSELAFLKNRHKYSHHSRVAFGGGVPKRHPYGLWSSMM</sequence>
<dbReference type="AlphaFoldDB" id="A0AAN9TR57"/>
<dbReference type="Proteomes" id="UP001367676">
    <property type="component" value="Unassembled WGS sequence"/>
</dbReference>
<dbReference type="GO" id="GO:0036297">
    <property type="term" value="P:interstrand cross-link repair"/>
    <property type="evidence" value="ECO:0007669"/>
    <property type="project" value="InterPro"/>
</dbReference>
<dbReference type="GO" id="GO:0004842">
    <property type="term" value="F:ubiquitin-protein transferase activity"/>
    <property type="evidence" value="ECO:0007669"/>
    <property type="project" value="InterPro"/>
</dbReference>
<dbReference type="InterPro" id="IPR001841">
    <property type="entry name" value="Znf_RING"/>
</dbReference>
<keyword evidence="10" id="KW-1185">Reference proteome</keyword>
<dbReference type="InterPro" id="IPR037381">
    <property type="entry name" value="RFWD3"/>
</dbReference>
<keyword evidence="1" id="KW-0479">Metal-binding</keyword>
<evidence type="ECO:0000256" key="1">
    <source>
        <dbReference type="ARBA" id="ARBA00022723"/>
    </source>
</evidence>
<evidence type="ECO:0000256" key="5">
    <source>
        <dbReference type="SAM" id="Coils"/>
    </source>
</evidence>
<feature type="region of interest" description="Disordered" evidence="6">
    <location>
        <begin position="48"/>
        <end position="77"/>
    </location>
</feature>
<feature type="coiled-coil region" evidence="5">
    <location>
        <begin position="142"/>
        <end position="176"/>
    </location>
</feature>
<feature type="compositionally biased region" description="Gly residues" evidence="6">
    <location>
        <begin position="48"/>
        <end position="57"/>
    </location>
</feature>
<dbReference type="InterPro" id="IPR027370">
    <property type="entry name" value="Znf-RING_euk"/>
</dbReference>
<feature type="domain" description="RING-type" evidence="7">
    <location>
        <begin position="81"/>
        <end position="127"/>
    </location>
</feature>
<dbReference type="GO" id="GO:0008270">
    <property type="term" value="F:zinc ion binding"/>
    <property type="evidence" value="ECO:0007669"/>
    <property type="project" value="UniProtKB-KW"/>
</dbReference>
<dbReference type="InterPro" id="IPR017455">
    <property type="entry name" value="Znf_FYVE-rel"/>
</dbReference>
<evidence type="ECO:0000256" key="3">
    <source>
        <dbReference type="ARBA" id="ARBA00022833"/>
    </source>
</evidence>
<proteinExistence type="predicted"/>
<dbReference type="PANTHER" id="PTHR16047:SF7">
    <property type="entry name" value="E3 UBIQUITIN-PROTEIN LIGASE RFWD3"/>
    <property type="match status" value="1"/>
</dbReference>
<name>A0AAN9TR57_9HEMI</name>
<dbReference type="InterPro" id="IPR013083">
    <property type="entry name" value="Znf_RING/FYVE/PHD"/>
</dbReference>
<dbReference type="SUPFAM" id="SSF57850">
    <property type="entry name" value="RING/U-box"/>
    <property type="match status" value="1"/>
</dbReference>
<dbReference type="InterPro" id="IPR017907">
    <property type="entry name" value="Znf_RING_CS"/>
</dbReference>
<evidence type="ECO:0000256" key="4">
    <source>
        <dbReference type="PROSITE-ProRule" id="PRU00175"/>
    </source>
</evidence>
<dbReference type="PROSITE" id="PS50178">
    <property type="entry name" value="ZF_FYVE"/>
    <property type="match status" value="1"/>
</dbReference>
<evidence type="ECO:0000256" key="6">
    <source>
        <dbReference type="SAM" id="MobiDB-lite"/>
    </source>
</evidence>
<keyword evidence="5" id="KW-0175">Coiled coil</keyword>
<evidence type="ECO:0000259" key="8">
    <source>
        <dbReference type="PROSITE" id="PS50178"/>
    </source>
</evidence>
<accession>A0AAN9TR57</accession>
<dbReference type="Pfam" id="PF13445">
    <property type="entry name" value="zf-RING_UBOX"/>
    <property type="match status" value="1"/>
</dbReference>
<evidence type="ECO:0008006" key="11">
    <source>
        <dbReference type="Google" id="ProtNLM"/>
    </source>
</evidence>
<dbReference type="GO" id="GO:0016567">
    <property type="term" value="P:protein ubiquitination"/>
    <property type="evidence" value="ECO:0007669"/>
    <property type="project" value="InterPro"/>
</dbReference>
<dbReference type="GO" id="GO:0005634">
    <property type="term" value="C:nucleus"/>
    <property type="evidence" value="ECO:0007669"/>
    <property type="project" value="InterPro"/>
</dbReference>
<gene>
    <name evidence="9" type="ORF">V9T40_003381</name>
</gene>
<comment type="caution">
    <text evidence="9">The sequence shown here is derived from an EMBL/GenBank/DDBJ whole genome shotgun (WGS) entry which is preliminary data.</text>
</comment>
<dbReference type="EMBL" id="JBBCAQ010000006">
    <property type="protein sequence ID" value="KAK7603382.1"/>
    <property type="molecule type" value="Genomic_DNA"/>
</dbReference>
<feature type="domain" description="FYVE-type" evidence="8">
    <location>
        <begin position="75"/>
        <end position="131"/>
    </location>
</feature>
<evidence type="ECO:0000256" key="2">
    <source>
        <dbReference type="ARBA" id="ARBA00022771"/>
    </source>
</evidence>
<dbReference type="PANTHER" id="PTHR16047">
    <property type="entry name" value="RFWD3 PROTEIN"/>
    <property type="match status" value="1"/>
</dbReference>
<protein>
    <recommendedName>
        <fullName evidence="11">RING-type domain-containing protein</fullName>
    </recommendedName>
</protein>